<evidence type="ECO:0000313" key="1">
    <source>
        <dbReference type="EMBL" id="DAF90106.1"/>
    </source>
</evidence>
<proteinExistence type="predicted"/>
<accession>A0A8S5U6P2</accession>
<name>A0A8S5U6P2_9CAUD</name>
<organism evidence="1">
    <name type="scientific">Siphoviridae sp. ctu061</name>
    <dbReference type="NCBI Taxonomy" id="2825710"/>
    <lineage>
        <taxon>Viruses</taxon>
        <taxon>Duplodnaviria</taxon>
        <taxon>Heunggongvirae</taxon>
        <taxon>Uroviricota</taxon>
        <taxon>Caudoviricetes</taxon>
    </lineage>
</organism>
<protein>
    <submittedName>
        <fullName evidence="1">Uncharacterized protein</fullName>
    </submittedName>
</protein>
<dbReference type="EMBL" id="BK016021">
    <property type="protein sequence ID" value="DAF90106.1"/>
    <property type="molecule type" value="Genomic_DNA"/>
</dbReference>
<sequence>MEEEKDVKKIVIHYEDGTEKVIDKGFFCNMKEEDGSAVLEFTMCHVSGREIELIVEGCLQLGFKLGMFDNKKEEE</sequence>
<reference evidence="1" key="1">
    <citation type="journal article" date="2021" name="Proc. Natl. Acad. Sci. U.S.A.">
        <title>A Catalog of Tens of Thousands of Viruses from Human Metagenomes Reveals Hidden Associations with Chronic Diseases.</title>
        <authorList>
            <person name="Tisza M.J."/>
            <person name="Buck C.B."/>
        </authorList>
    </citation>
    <scope>NUCLEOTIDE SEQUENCE</scope>
    <source>
        <strain evidence="1">Ctu061</strain>
    </source>
</reference>